<keyword evidence="5 9" id="KW-0547">Nucleotide-binding</keyword>
<dbReference type="GO" id="GO:0046872">
    <property type="term" value="F:metal ion binding"/>
    <property type="evidence" value="ECO:0007669"/>
    <property type="project" value="UniProtKB-KW"/>
</dbReference>
<dbReference type="InterPro" id="IPR005479">
    <property type="entry name" value="CPAse_ATP-bd"/>
</dbReference>
<dbReference type="EC" id="6.4.1.1" evidence="2 9"/>
<feature type="domain" description="Pyruvate carboxyltransferase" evidence="17">
    <location>
        <begin position="530"/>
        <end position="800"/>
    </location>
</feature>
<dbReference type="Gene3D" id="3.30.470.20">
    <property type="entry name" value="ATP-grasp fold, B domain"/>
    <property type="match status" value="1"/>
</dbReference>
<dbReference type="GO" id="GO:0005737">
    <property type="term" value="C:cytoplasm"/>
    <property type="evidence" value="ECO:0007669"/>
    <property type="project" value="TreeGrafter"/>
</dbReference>
<evidence type="ECO:0000256" key="11">
    <source>
        <dbReference type="PIRSR" id="PIRSR001594-2"/>
    </source>
</evidence>
<dbReference type="Pfam" id="PF02786">
    <property type="entry name" value="CPSase_L_D2"/>
    <property type="match status" value="1"/>
</dbReference>
<protein>
    <recommendedName>
        <fullName evidence="2 9">Pyruvate carboxylase</fullName>
        <ecNumber evidence="2 9">6.4.1.1</ecNumber>
    </recommendedName>
</protein>
<dbReference type="FunFam" id="3.40.50.20:FF:000010">
    <property type="entry name" value="Propionyl-CoA carboxylase subunit alpha"/>
    <property type="match status" value="1"/>
</dbReference>
<feature type="modified residue" description="N6-biotinyllysine" evidence="13">
    <location>
        <position position="1107"/>
    </location>
</feature>
<dbReference type="FunFam" id="3.30.1490.20:FF:000003">
    <property type="entry name" value="acetyl-CoA carboxylase isoform X1"/>
    <property type="match status" value="1"/>
</dbReference>
<dbReference type="PANTHER" id="PTHR43778:SF2">
    <property type="entry name" value="PYRUVATE CARBOXYLASE, MITOCHONDRIAL"/>
    <property type="match status" value="1"/>
</dbReference>
<dbReference type="InterPro" id="IPR011053">
    <property type="entry name" value="Single_hybrid_motif"/>
</dbReference>
<evidence type="ECO:0000256" key="9">
    <source>
        <dbReference type="PIRNR" id="PIRNR001594"/>
    </source>
</evidence>
<feature type="domain" description="ATP-grasp" evidence="15">
    <location>
        <begin position="121"/>
        <end position="317"/>
    </location>
</feature>
<dbReference type="NCBIfam" id="TIGR01235">
    <property type="entry name" value="pyruv_carbox"/>
    <property type="match status" value="1"/>
</dbReference>
<feature type="binding site" evidence="12">
    <location>
        <position position="737"/>
    </location>
    <ligand>
        <name>Mn(2+)</name>
        <dbReference type="ChEBI" id="CHEBI:29035"/>
    </ligand>
</feature>
<feature type="domain" description="Biotin carboxylation" evidence="16">
    <location>
        <begin position="1"/>
        <end position="452"/>
    </location>
</feature>
<dbReference type="EMBL" id="AYZK01000001">
    <property type="protein sequence ID" value="KRM88004.1"/>
    <property type="molecule type" value="Genomic_DNA"/>
</dbReference>
<evidence type="ECO:0000256" key="12">
    <source>
        <dbReference type="PIRSR" id="PIRSR001594-3"/>
    </source>
</evidence>
<dbReference type="PROSITE" id="PS00867">
    <property type="entry name" value="CPSASE_2"/>
    <property type="match status" value="1"/>
</dbReference>
<dbReference type="SMART" id="SM00878">
    <property type="entry name" value="Biotin_carb_C"/>
    <property type="match status" value="1"/>
</dbReference>
<dbReference type="GO" id="GO:0005524">
    <property type="term" value="F:ATP binding"/>
    <property type="evidence" value="ECO:0007669"/>
    <property type="project" value="UniProtKB-UniRule"/>
</dbReference>
<evidence type="ECO:0000256" key="13">
    <source>
        <dbReference type="PIRSR" id="PIRSR001594-4"/>
    </source>
</evidence>
<dbReference type="SUPFAM" id="SSF56059">
    <property type="entry name" value="Glutathione synthetase ATP-binding domain-like"/>
    <property type="match status" value="1"/>
</dbReference>
<dbReference type="Pfam" id="PF00289">
    <property type="entry name" value="Biotin_carb_N"/>
    <property type="match status" value="1"/>
</dbReference>
<dbReference type="CDD" id="cd07937">
    <property type="entry name" value="DRE_TIM_PC_TC_5S"/>
    <property type="match status" value="1"/>
</dbReference>
<dbReference type="GO" id="GO:0006094">
    <property type="term" value="P:gluconeogenesis"/>
    <property type="evidence" value="ECO:0007669"/>
    <property type="project" value="InterPro"/>
</dbReference>
<evidence type="ECO:0000259" key="16">
    <source>
        <dbReference type="PROSITE" id="PS50979"/>
    </source>
</evidence>
<dbReference type="Pfam" id="PF02436">
    <property type="entry name" value="PYC_OADA"/>
    <property type="match status" value="1"/>
</dbReference>
<dbReference type="GO" id="GO:0004736">
    <property type="term" value="F:pyruvate carboxylase activity"/>
    <property type="evidence" value="ECO:0007669"/>
    <property type="project" value="UniProtKB-EC"/>
</dbReference>
<dbReference type="AlphaFoldDB" id="A0A0R2CDD5"/>
<comment type="function">
    <text evidence="9">Catalyzes a 2-step reaction, involving the ATP-dependent carboxylation of the covalently attached biotin in the first step and the transfer of the carboxyl group to pyruvate in the second.</text>
</comment>
<dbReference type="InterPro" id="IPR005481">
    <property type="entry name" value="BC-like_N"/>
</dbReference>
<dbReference type="InterPro" id="IPR011761">
    <property type="entry name" value="ATP-grasp"/>
</dbReference>
<gene>
    <name evidence="18" type="ORF">FD19_GL000287</name>
</gene>
<dbReference type="Gene3D" id="3.10.600.10">
    <property type="entry name" value="pyruvate carboxylase f1077a mutant domain"/>
    <property type="match status" value="1"/>
</dbReference>
<dbReference type="InterPro" id="IPR011054">
    <property type="entry name" value="Rudment_hybrid_motif"/>
</dbReference>
<evidence type="ECO:0000313" key="19">
    <source>
        <dbReference type="Proteomes" id="UP000051789"/>
    </source>
</evidence>
<dbReference type="InterPro" id="IPR016185">
    <property type="entry name" value="PreATP-grasp_dom_sf"/>
</dbReference>
<comment type="caution">
    <text evidence="18">The sequence shown here is derived from an EMBL/GenBank/DDBJ whole genome shotgun (WGS) entry which is preliminary data.</text>
</comment>
<keyword evidence="8 9" id="KW-0092">Biotin</keyword>
<dbReference type="InterPro" id="IPR013785">
    <property type="entry name" value="Aldolase_TIM"/>
</dbReference>
<dbReference type="Pfam" id="PF02785">
    <property type="entry name" value="Biotin_carb_C"/>
    <property type="match status" value="1"/>
</dbReference>
<dbReference type="FunFam" id="2.40.50.100:FF:000003">
    <property type="entry name" value="Acetyl-CoA carboxylase biotin carboxyl carrier protein"/>
    <property type="match status" value="1"/>
</dbReference>
<dbReference type="InterPro" id="IPR005930">
    <property type="entry name" value="Pyruv_COase"/>
</dbReference>
<keyword evidence="3 9" id="KW-0436">Ligase</keyword>
<evidence type="ECO:0000256" key="8">
    <source>
        <dbReference type="ARBA" id="ARBA00023267"/>
    </source>
</evidence>
<evidence type="ECO:0000259" key="15">
    <source>
        <dbReference type="PROSITE" id="PS50975"/>
    </source>
</evidence>
<dbReference type="SUPFAM" id="SSF51230">
    <property type="entry name" value="Single hybrid motif"/>
    <property type="match status" value="1"/>
</dbReference>
<keyword evidence="6 9" id="KW-0067">ATP-binding</keyword>
<evidence type="ECO:0000256" key="6">
    <source>
        <dbReference type="ARBA" id="ARBA00022840"/>
    </source>
</evidence>
<accession>A0A0R2CDD5</accession>
<evidence type="ECO:0000256" key="4">
    <source>
        <dbReference type="ARBA" id="ARBA00022723"/>
    </source>
</evidence>
<dbReference type="InterPro" id="IPR055268">
    <property type="entry name" value="PCB-like"/>
</dbReference>
<dbReference type="Proteomes" id="UP000051789">
    <property type="component" value="Unassembled WGS sequence"/>
</dbReference>
<sequence length="1143" mass="125370">MMQKVLVANRGEIAIRIFRACQELGLRTVGIYAAEDSLSLHRFKADESYQVGKGREAVAAYLDMDDIIRIAKQSGADAIHPGYGLLSENAEFARKVRAAGLTFVGPQTELLETFGDKVAAKAAAVAHGLTVIPGTPEPTRDFDEIEAFAEKHGFPLMLKSASGGGGRGMRIVHSDAELRKVYPVAASEALTSFGDDRMYVERYLQHAKHVEVQVVGDSHGHLVHLFERDCSVQRRNQKVVEIAPAVGLPQALRDRICTAAAHFMAAMHYENAGTIEFLVEGDKFYFIEVNPRVQVEHTVTEAITGLDIVQAQLQVAAGADLFADIGWPHQKDLTFRGAAIQCRITTEDAQNDFLPDTGTILTYRSPGGFGVRLDGGNAYAGAEITPYFDSLLVKVSVSGFNFQQACAKMHRVLHEFKIIGVKTNLPFLEQVITHPTFTSGQATTTFIDETPALFDFEAPKHISNQVLNYVGKITVNGFPGQEHKAQQSFPKLQYRAHVEASKPTQPDLVAMLHDQGAGAVAKWVQQQPQLLLTDTSFRDAHQSLFATRMRTADMLRVAPDYGRAFPNLFSAEMWGGATFDVAYRFLAEDPWARLAALRKAMPNTLLQMLFRGSNAVGYKNYPDNVIKSFIAEAARTGIDLFRIFDSFNWLPQLQPSIEAVKETGKIAEATICYTGDILGSAHPHYDLKYYVDLAKELANTGADIIAVKDMAALLKPEAARVLISALKDAVDLPIHLHTHDTTGNGVATYVAAAKAGVDVVDVAQSAVAGTTSQPSMESLYYALAGNERQPDLNIQHAELIDDYFRDVRPYYNNFANRVTGPLTRVYQVEMPGGQYSNLQQQAKSMGIDDFNTVMDMYEQVNDMFGDLIKVTPSSKVVGDMALFMLQQHLTPDDVMERGDHIDFPESVVAFFRGELGQPPFGFPKKLQQIILHGAKPLTQRPGEVEPPADFDKVAKQLQDEGVAHPNQQQILSAILYPEVYADYRKRQAEFGPVTALDTPVFFQGLHVGQQTAVTVAPGRTYVVRLDTIGDPDAAGLRMLYFTVNGQKRQITVRDEAVGHSAGSVQFADPVDKHQVAAPMGGRVLEVKVQSGDQVAEGDELFVSEAMKMETVVHAQVAGTVSHVYVNSGDTVASGQLLARIQAQ</sequence>
<comment type="cofactor">
    <cofactor evidence="1 9">
        <name>biotin</name>
        <dbReference type="ChEBI" id="CHEBI:57586"/>
    </cofactor>
</comment>
<feature type="domain" description="Lipoyl-binding" evidence="14">
    <location>
        <begin position="1063"/>
        <end position="1141"/>
    </location>
</feature>
<evidence type="ECO:0000256" key="7">
    <source>
        <dbReference type="ARBA" id="ARBA00023211"/>
    </source>
</evidence>
<feature type="binding site" evidence="11">
    <location>
        <position position="201"/>
    </location>
    <ligand>
        <name>ATP</name>
        <dbReference type="ChEBI" id="CHEBI:30616"/>
    </ligand>
</feature>
<dbReference type="PROSITE" id="PS50975">
    <property type="entry name" value="ATP_GRASP"/>
    <property type="match status" value="1"/>
</dbReference>
<evidence type="ECO:0000256" key="2">
    <source>
        <dbReference type="ARBA" id="ARBA00013057"/>
    </source>
</evidence>
<dbReference type="InterPro" id="IPR011764">
    <property type="entry name" value="Biotin_carboxylation_dom"/>
</dbReference>
<dbReference type="NCBIfam" id="NF006761">
    <property type="entry name" value="PRK09282.1"/>
    <property type="match status" value="1"/>
</dbReference>
<dbReference type="STRING" id="1423810.FD19_GL000287"/>
<evidence type="ECO:0000256" key="10">
    <source>
        <dbReference type="PIRSR" id="PIRSR001594-1"/>
    </source>
</evidence>
<dbReference type="SUPFAM" id="SSF52440">
    <property type="entry name" value="PreATP-grasp domain"/>
    <property type="match status" value="1"/>
</dbReference>
<dbReference type="PROSITE" id="PS50979">
    <property type="entry name" value="BC"/>
    <property type="match status" value="1"/>
</dbReference>
<dbReference type="NCBIfam" id="NF009554">
    <property type="entry name" value="PRK12999.1"/>
    <property type="match status" value="1"/>
</dbReference>
<dbReference type="PIRSF" id="PIRSF001594">
    <property type="entry name" value="Pyruv_carbox"/>
    <property type="match status" value="1"/>
</dbReference>
<dbReference type="CDD" id="cd06850">
    <property type="entry name" value="biotinyl_domain"/>
    <property type="match status" value="1"/>
</dbReference>
<feature type="binding site" evidence="11">
    <location>
        <position position="871"/>
    </location>
    <ligand>
        <name>substrate</name>
    </ligand>
</feature>
<keyword evidence="19" id="KW-1185">Reference proteome</keyword>
<dbReference type="PROSITE" id="PS50968">
    <property type="entry name" value="BIOTINYL_LIPOYL"/>
    <property type="match status" value="1"/>
</dbReference>
<feature type="binding site" description="via carbamate group" evidence="12">
    <location>
        <position position="708"/>
    </location>
    <ligand>
        <name>Mn(2+)</name>
        <dbReference type="ChEBI" id="CHEBI:29035"/>
    </ligand>
</feature>
<evidence type="ECO:0000259" key="17">
    <source>
        <dbReference type="PROSITE" id="PS50991"/>
    </source>
</evidence>
<keyword evidence="18" id="KW-0670">Pyruvate</keyword>
<dbReference type="FunFam" id="3.20.20.70:FF:000033">
    <property type="entry name" value="Pyruvate carboxylase"/>
    <property type="match status" value="1"/>
</dbReference>
<evidence type="ECO:0000256" key="5">
    <source>
        <dbReference type="ARBA" id="ARBA00022741"/>
    </source>
</evidence>
<dbReference type="PANTHER" id="PTHR43778">
    <property type="entry name" value="PYRUVATE CARBOXYLASE"/>
    <property type="match status" value="1"/>
</dbReference>
<feature type="binding site" evidence="11">
    <location>
        <position position="611"/>
    </location>
    <ligand>
        <name>substrate</name>
    </ligand>
</feature>
<dbReference type="PROSITE" id="PS00866">
    <property type="entry name" value="CPSASE_1"/>
    <property type="match status" value="1"/>
</dbReference>
<dbReference type="InterPro" id="IPR005482">
    <property type="entry name" value="Biotin_COase_C"/>
</dbReference>
<proteinExistence type="predicted"/>
<dbReference type="Pfam" id="PF00682">
    <property type="entry name" value="HMGL-like"/>
    <property type="match status" value="1"/>
</dbReference>
<dbReference type="SUPFAM" id="SSF51569">
    <property type="entry name" value="Aldolase"/>
    <property type="match status" value="1"/>
</dbReference>
<evidence type="ECO:0000313" key="18">
    <source>
        <dbReference type="EMBL" id="KRM88004.1"/>
    </source>
</evidence>
<evidence type="ECO:0000256" key="1">
    <source>
        <dbReference type="ARBA" id="ARBA00001953"/>
    </source>
</evidence>
<feature type="binding site" evidence="11">
    <location>
        <position position="117"/>
    </location>
    <ligand>
        <name>ATP</name>
        <dbReference type="ChEBI" id="CHEBI:30616"/>
    </ligand>
</feature>
<dbReference type="SUPFAM" id="SSF89000">
    <property type="entry name" value="post-HMGL domain-like"/>
    <property type="match status" value="1"/>
</dbReference>
<feature type="modified residue" description="N6-carboxylysine" evidence="13">
    <location>
        <position position="708"/>
    </location>
</feature>
<feature type="active site" evidence="10">
    <location>
        <position position="292"/>
    </location>
</feature>
<dbReference type="Gene3D" id="3.20.20.70">
    <property type="entry name" value="Aldolase class I"/>
    <property type="match status" value="1"/>
</dbReference>
<dbReference type="Gene3D" id="2.40.50.100">
    <property type="match status" value="1"/>
</dbReference>
<dbReference type="PROSITE" id="PS50991">
    <property type="entry name" value="PYR_CT"/>
    <property type="match status" value="1"/>
</dbReference>
<dbReference type="InterPro" id="IPR000089">
    <property type="entry name" value="Biotin_lipoyl"/>
</dbReference>
<evidence type="ECO:0000259" key="14">
    <source>
        <dbReference type="PROSITE" id="PS50968"/>
    </source>
</evidence>
<comment type="catalytic activity">
    <reaction evidence="9">
        <text>hydrogencarbonate + pyruvate + ATP = oxaloacetate + ADP + phosphate + H(+)</text>
        <dbReference type="Rhea" id="RHEA:20844"/>
        <dbReference type="ChEBI" id="CHEBI:15361"/>
        <dbReference type="ChEBI" id="CHEBI:15378"/>
        <dbReference type="ChEBI" id="CHEBI:16452"/>
        <dbReference type="ChEBI" id="CHEBI:17544"/>
        <dbReference type="ChEBI" id="CHEBI:30616"/>
        <dbReference type="ChEBI" id="CHEBI:43474"/>
        <dbReference type="ChEBI" id="CHEBI:456216"/>
        <dbReference type="EC" id="6.4.1.1"/>
    </reaction>
</comment>
<name>A0A0R2CDD5_9LACO</name>
<evidence type="ECO:0000256" key="3">
    <source>
        <dbReference type="ARBA" id="ARBA00022598"/>
    </source>
</evidence>
<dbReference type="InterPro" id="IPR000891">
    <property type="entry name" value="PYR_CT"/>
</dbReference>
<keyword evidence="7" id="KW-0464">Manganese</keyword>
<feature type="binding site" evidence="12">
    <location>
        <position position="739"/>
    </location>
    <ligand>
        <name>Mn(2+)</name>
        <dbReference type="ChEBI" id="CHEBI:29035"/>
    </ligand>
</feature>
<feature type="binding site" evidence="12">
    <location>
        <position position="539"/>
    </location>
    <ligand>
        <name>Mn(2+)</name>
        <dbReference type="ChEBI" id="CHEBI:29035"/>
    </ligand>
</feature>
<dbReference type="SUPFAM" id="SSF51246">
    <property type="entry name" value="Rudiment single hybrid motif"/>
    <property type="match status" value="1"/>
</dbReference>
<reference evidence="18 19" key="1">
    <citation type="journal article" date="2015" name="Genome Announc.">
        <title>Expanding the biotechnology potential of lactobacilli through comparative genomics of 213 strains and associated genera.</title>
        <authorList>
            <person name="Sun Z."/>
            <person name="Harris H.M."/>
            <person name="McCann A."/>
            <person name="Guo C."/>
            <person name="Argimon S."/>
            <person name="Zhang W."/>
            <person name="Yang X."/>
            <person name="Jeffery I.B."/>
            <person name="Cooney J.C."/>
            <person name="Kagawa T.F."/>
            <person name="Liu W."/>
            <person name="Song Y."/>
            <person name="Salvetti E."/>
            <person name="Wrobel A."/>
            <person name="Rasinkangas P."/>
            <person name="Parkhill J."/>
            <person name="Rea M.C."/>
            <person name="O'Sullivan O."/>
            <person name="Ritari J."/>
            <person name="Douillard F.P."/>
            <person name="Paul Ross R."/>
            <person name="Yang R."/>
            <person name="Briner A.E."/>
            <person name="Felis G.E."/>
            <person name="de Vos W.M."/>
            <person name="Barrangou R."/>
            <person name="Klaenhammer T.R."/>
            <person name="Caufield P.W."/>
            <person name="Cui Y."/>
            <person name="Zhang H."/>
            <person name="O'Toole P.W."/>
        </authorList>
    </citation>
    <scope>NUCLEOTIDE SEQUENCE [LARGE SCALE GENOMIC DNA]</scope>
    <source>
        <strain evidence="18 19">DSM 22698</strain>
    </source>
</reference>
<organism evidence="18 19">
    <name type="scientific">Lacticaseibacillus thailandensis DSM 22698 = JCM 13996</name>
    <dbReference type="NCBI Taxonomy" id="1423810"/>
    <lineage>
        <taxon>Bacteria</taxon>
        <taxon>Bacillati</taxon>
        <taxon>Bacillota</taxon>
        <taxon>Bacilli</taxon>
        <taxon>Lactobacillales</taxon>
        <taxon>Lactobacillaceae</taxon>
        <taxon>Lacticaseibacillus</taxon>
    </lineage>
</organism>
<keyword evidence="4 12" id="KW-0479">Metal-binding</keyword>
<dbReference type="InterPro" id="IPR003379">
    <property type="entry name" value="Carboxylase_cons_dom"/>
</dbReference>
<dbReference type="PATRIC" id="fig|1423810.4.peg.290"/>
<dbReference type="Pfam" id="PF00364">
    <property type="entry name" value="Biotin_lipoyl"/>
    <property type="match status" value="1"/>
</dbReference>